<dbReference type="PROSITE" id="PS50994">
    <property type="entry name" value="INTEGRASE"/>
    <property type="match status" value="1"/>
</dbReference>
<dbReference type="Pfam" id="PF13333">
    <property type="entry name" value="rve_2"/>
    <property type="match status" value="1"/>
</dbReference>
<dbReference type="Pfam" id="PF00665">
    <property type="entry name" value="rve"/>
    <property type="match status" value="1"/>
</dbReference>
<evidence type="ECO:0000259" key="3">
    <source>
        <dbReference type="PROSITE" id="PS50994"/>
    </source>
</evidence>
<dbReference type="NCBIfam" id="NF033516">
    <property type="entry name" value="transpos_IS3"/>
    <property type="match status" value="1"/>
</dbReference>
<keyword evidence="2" id="KW-0175">Coiled coil</keyword>
<feature type="domain" description="Integrase catalytic" evidence="3">
    <location>
        <begin position="213"/>
        <end position="376"/>
    </location>
</feature>
<comment type="similarity">
    <text evidence="1">Belongs to the transposase 8 family.</text>
</comment>
<dbReference type="Pfam" id="PF13276">
    <property type="entry name" value="HTH_21"/>
    <property type="match status" value="1"/>
</dbReference>
<dbReference type="PANTHER" id="PTHR46889:SF4">
    <property type="entry name" value="TRANSPOSASE INSO FOR INSERTION SEQUENCE ELEMENT IS911B-RELATED"/>
    <property type="match status" value="1"/>
</dbReference>
<dbReference type="GO" id="GO:0015074">
    <property type="term" value="P:DNA integration"/>
    <property type="evidence" value="ECO:0007669"/>
    <property type="project" value="InterPro"/>
</dbReference>
<dbReference type="Gene3D" id="1.10.10.60">
    <property type="entry name" value="Homeodomain-like"/>
    <property type="match status" value="1"/>
</dbReference>
<dbReference type="PANTHER" id="PTHR46889">
    <property type="entry name" value="TRANSPOSASE INSF FOR INSERTION SEQUENCE IS3B-RELATED"/>
    <property type="match status" value="1"/>
</dbReference>
<protein>
    <submittedName>
        <fullName evidence="4">IS3 family transposase</fullName>
    </submittedName>
</protein>
<dbReference type="EMBL" id="DRHY01000124">
    <property type="protein sequence ID" value="HEC73849.1"/>
    <property type="molecule type" value="Genomic_DNA"/>
</dbReference>
<sequence length="382" mass="44653">MSGKRYPEEFKIEAVRQVTDRGYSVADVAGRLDVTTHSLYAWVKKYGPDANKHRTKAEEQAEINRLKKELKRVTEERDILKKAGGVLRKSPRVRYAFIKAQSGLIPVRRLCSLLNVHPSGYYNWLKSPLSRRKKQDQRLTGLIKQFWLESGAVYGYRKIYSDIREYGERCGINRVHRLMRLSGIKAQVGYRRPRQPSGEAHVVTPNKLQRQFNVTQPNTAWVTDITHIRTHEGWLYLAVVVDLYSRKVVGWSMQSRITKELVLDALLMAVWRRNPSTTVMVHSDQGSQYTSHDWSAFLKTHGLEGSMSRRGNCHDNAVAESFFQLLKRERVRRKIYTSRDEARQDVFDYIEMFYNTKRRHGFNNQLSPVEFENRFSKRLISV</sequence>
<dbReference type="Gene3D" id="3.30.420.10">
    <property type="entry name" value="Ribonuclease H-like superfamily/Ribonuclease H"/>
    <property type="match status" value="1"/>
</dbReference>
<dbReference type="InterPro" id="IPR009057">
    <property type="entry name" value="Homeodomain-like_sf"/>
</dbReference>
<organism evidence="4">
    <name type="scientific">Methylophaga aminisulfidivorans</name>
    <dbReference type="NCBI Taxonomy" id="230105"/>
    <lineage>
        <taxon>Bacteria</taxon>
        <taxon>Pseudomonadati</taxon>
        <taxon>Pseudomonadota</taxon>
        <taxon>Gammaproteobacteria</taxon>
        <taxon>Thiotrichales</taxon>
        <taxon>Piscirickettsiaceae</taxon>
        <taxon>Methylophaga</taxon>
    </lineage>
</organism>
<feature type="coiled-coil region" evidence="2">
    <location>
        <begin position="56"/>
        <end position="83"/>
    </location>
</feature>
<evidence type="ECO:0000256" key="1">
    <source>
        <dbReference type="ARBA" id="ARBA00009964"/>
    </source>
</evidence>
<dbReference type="InterPro" id="IPR002514">
    <property type="entry name" value="Transposase_8"/>
</dbReference>
<name>A0A7C1ZTJ6_9GAMM</name>
<dbReference type="InterPro" id="IPR050900">
    <property type="entry name" value="Transposase_IS3/IS150/IS904"/>
</dbReference>
<evidence type="ECO:0000313" key="4">
    <source>
        <dbReference type="EMBL" id="HEC73849.1"/>
    </source>
</evidence>
<dbReference type="InterPro" id="IPR001584">
    <property type="entry name" value="Integrase_cat-core"/>
</dbReference>
<dbReference type="SUPFAM" id="SSF53098">
    <property type="entry name" value="Ribonuclease H-like"/>
    <property type="match status" value="1"/>
</dbReference>
<reference evidence="4" key="1">
    <citation type="journal article" date="2020" name="mSystems">
        <title>Genome- and Community-Level Interaction Insights into Carbon Utilization and Element Cycling Functions of Hydrothermarchaeota in Hydrothermal Sediment.</title>
        <authorList>
            <person name="Zhou Z."/>
            <person name="Liu Y."/>
            <person name="Xu W."/>
            <person name="Pan J."/>
            <person name="Luo Z.H."/>
            <person name="Li M."/>
        </authorList>
    </citation>
    <scope>NUCLEOTIDE SEQUENCE [LARGE SCALE GENOMIC DNA]</scope>
    <source>
        <strain evidence="4">HyVt-380</strain>
    </source>
</reference>
<dbReference type="GO" id="GO:0006313">
    <property type="term" value="P:DNA transposition"/>
    <property type="evidence" value="ECO:0007669"/>
    <property type="project" value="InterPro"/>
</dbReference>
<dbReference type="Pfam" id="PF01527">
    <property type="entry name" value="HTH_Tnp_1"/>
    <property type="match status" value="1"/>
</dbReference>
<dbReference type="InterPro" id="IPR025948">
    <property type="entry name" value="HTH-like_dom"/>
</dbReference>
<dbReference type="InterPro" id="IPR012337">
    <property type="entry name" value="RNaseH-like_sf"/>
</dbReference>
<dbReference type="GO" id="GO:0003677">
    <property type="term" value="F:DNA binding"/>
    <property type="evidence" value="ECO:0007669"/>
    <property type="project" value="InterPro"/>
</dbReference>
<dbReference type="InterPro" id="IPR036397">
    <property type="entry name" value="RNaseH_sf"/>
</dbReference>
<evidence type="ECO:0000256" key="2">
    <source>
        <dbReference type="SAM" id="Coils"/>
    </source>
</evidence>
<proteinExistence type="inferred from homology"/>
<gene>
    <name evidence="4" type="ORF">ENI26_05675</name>
</gene>
<comment type="caution">
    <text evidence="4">The sequence shown here is derived from an EMBL/GenBank/DDBJ whole genome shotgun (WGS) entry which is preliminary data.</text>
</comment>
<dbReference type="AlphaFoldDB" id="A0A7C1ZTJ6"/>
<dbReference type="Proteomes" id="UP000886384">
    <property type="component" value="Unassembled WGS sequence"/>
</dbReference>
<dbReference type="GO" id="GO:0004803">
    <property type="term" value="F:transposase activity"/>
    <property type="evidence" value="ECO:0007669"/>
    <property type="project" value="InterPro"/>
</dbReference>
<dbReference type="SUPFAM" id="SSF46689">
    <property type="entry name" value="Homeodomain-like"/>
    <property type="match status" value="1"/>
</dbReference>
<dbReference type="InterPro" id="IPR048020">
    <property type="entry name" value="Transpos_IS3"/>
</dbReference>
<accession>A0A7C1ZTJ6</accession>